<evidence type="ECO:0000313" key="2">
    <source>
        <dbReference type="Ensembl" id="ENSPTEP00000031927.1"/>
    </source>
</evidence>
<evidence type="ECO:0000313" key="3">
    <source>
        <dbReference type="Proteomes" id="UP000694416"/>
    </source>
</evidence>
<name>A0A8C9LW80_9PRIM</name>
<organism evidence="2 3">
    <name type="scientific">Piliocolobus tephrosceles</name>
    <name type="common">Ugandan red Colobus</name>
    <dbReference type="NCBI Taxonomy" id="591936"/>
    <lineage>
        <taxon>Eukaryota</taxon>
        <taxon>Metazoa</taxon>
        <taxon>Chordata</taxon>
        <taxon>Craniata</taxon>
        <taxon>Vertebrata</taxon>
        <taxon>Euteleostomi</taxon>
        <taxon>Mammalia</taxon>
        <taxon>Eutheria</taxon>
        <taxon>Euarchontoglires</taxon>
        <taxon>Primates</taxon>
        <taxon>Haplorrhini</taxon>
        <taxon>Catarrhini</taxon>
        <taxon>Cercopithecidae</taxon>
        <taxon>Colobinae</taxon>
        <taxon>Piliocolobus</taxon>
    </lineage>
</organism>
<protein>
    <submittedName>
        <fullName evidence="2">Uncharacterized protein</fullName>
    </submittedName>
</protein>
<dbReference type="Proteomes" id="UP000694416">
    <property type="component" value="Unplaced"/>
</dbReference>
<dbReference type="Ensembl" id="ENSPTET00000043964.1">
    <property type="protein sequence ID" value="ENSPTEP00000031927.1"/>
    <property type="gene ID" value="ENSPTEG00000030766.1"/>
</dbReference>
<reference evidence="2" key="2">
    <citation type="submission" date="2025-09" db="UniProtKB">
        <authorList>
            <consortium name="Ensembl"/>
        </authorList>
    </citation>
    <scope>IDENTIFICATION</scope>
</reference>
<dbReference type="AlphaFoldDB" id="A0A8C9LW80"/>
<dbReference type="PANTHER" id="PTHR12138">
    <property type="entry name" value="PRIMATE-EXPANDED PROTEIN FAMILY"/>
    <property type="match status" value="1"/>
</dbReference>
<evidence type="ECO:0000256" key="1">
    <source>
        <dbReference type="SAM" id="MobiDB-lite"/>
    </source>
</evidence>
<dbReference type="PANTHER" id="PTHR12138:SF75">
    <property type="entry name" value="SECRETED PROTEIN"/>
    <property type="match status" value="1"/>
</dbReference>
<accession>A0A8C9LW80</accession>
<keyword evidence="3" id="KW-1185">Reference proteome</keyword>
<sequence length="103" mass="11114">MNEFFCQCSGHSIRIETPWEKDQGLPPPAPAQCCAHSSLALSPRLECSGAISAHGKLHLPGSRHSPASASRVAGTTGARHHTRLPWSSLLLRQLPSTYTHAHD</sequence>
<feature type="region of interest" description="Disordered" evidence="1">
    <location>
        <begin position="58"/>
        <end position="80"/>
    </location>
</feature>
<reference evidence="2" key="1">
    <citation type="submission" date="2025-08" db="UniProtKB">
        <authorList>
            <consortium name="Ensembl"/>
        </authorList>
    </citation>
    <scope>IDENTIFICATION</scope>
</reference>
<proteinExistence type="predicted"/>